<evidence type="ECO:0000313" key="1">
    <source>
        <dbReference type="EMBL" id="VFK61416.1"/>
    </source>
</evidence>
<dbReference type="AlphaFoldDB" id="A0A451A5U1"/>
<protein>
    <submittedName>
        <fullName evidence="1">Uncharacterized protein</fullName>
    </submittedName>
</protein>
<proteinExistence type="predicted"/>
<sequence length="61" mass="7161">MIRVGFAINGDIMRGWFYGVTKGHPERKNRNDNKARLGVYPIFMINNIQYKHGVTLVRWNP</sequence>
<dbReference type="EMBL" id="CAADFX010000151">
    <property type="protein sequence ID" value="VFK61416.1"/>
    <property type="molecule type" value="Genomic_DNA"/>
</dbReference>
<name>A0A451A5U1_9GAMM</name>
<organism evidence="1">
    <name type="scientific">Candidatus Kentrum sp. TUN</name>
    <dbReference type="NCBI Taxonomy" id="2126343"/>
    <lineage>
        <taxon>Bacteria</taxon>
        <taxon>Pseudomonadati</taxon>
        <taxon>Pseudomonadota</taxon>
        <taxon>Gammaproteobacteria</taxon>
        <taxon>Candidatus Kentrum</taxon>
    </lineage>
</organism>
<reference evidence="1" key="1">
    <citation type="submission" date="2019-02" db="EMBL/GenBank/DDBJ databases">
        <authorList>
            <person name="Gruber-Vodicka R. H."/>
            <person name="Seah K. B. B."/>
        </authorList>
    </citation>
    <scope>NUCLEOTIDE SEQUENCE</scope>
    <source>
        <strain evidence="1">BECK_BY1</strain>
    </source>
</reference>
<gene>
    <name evidence="1" type="ORF">BECKTUN1418D_GA0071000_11519</name>
</gene>
<accession>A0A451A5U1</accession>